<dbReference type="Pfam" id="PF09423">
    <property type="entry name" value="PhoD"/>
    <property type="match status" value="1"/>
</dbReference>
<feature type="domain" description="DUF7800" evidence="2">
    <location>
        <begin position="11"/>
        <end position="94"/>
    </location>
</feature>
<dbReference type="InterPro" id="IPR038607">
    <property type="entry name" value="PhoD-like_sf"/>
</dbReference>
<keyword evidence="4" id="KW-1185">Reference proteome</keyword>
<dbReference type="Pfam" id="PF25077">
    <property type="entry name" value="DUF7800"/>
    <property type="match status" value="1"/>
</dbReference>
<gene>
    <name evidence="3" type="ORF">DSM104329_01860</name>
</gene>
<dbReference type="Gene3D" id="3.60.21.70">
    <property type="entry name" value="PhoD-like phosphatase"/>
    <property type="match status" value="1"/>
</dbReference>
<dbReference type="KEGG" id="sbae:DSM104329_01860"/>
<name>A0A9E7C0F1_9ACTN</name>
<dbReference type="InterPro" id="IPR056702">
    <property type="entry name" value="DUF7800"/>
</dbReference>
<reference evidence="3" key="1">
    <citation type="journal article" date="2022" name="Int. J. Syst. Evol. Microbiol.">
        <title>Pseudomonas aegrilactucae sp. nov. and Pseudomonas morbosilactucae sp. nov., pathogens causing bacterial rot of lettuce in Japan.</title>
        <authorList>
            <person name="Sawada H."/>
            <person name="Fujikawa T."/>
            <person name="Satou M."/>
        </authorList>
    </citation>
    <scope>NUCLEOTIDE SEQUENCE</scope>
    <source>
        <strain evidence="3">0166_1</strain>
    </source>
</reference>
<dbReference type="SUPFAM" id="SSF56300">
    <property type="entry name" value="Metallo-dependent phosphatases"/>
    <property type="match status" value="1"/>
</dbReference>
<dbReference type="EMBL" id="CP087164">
    <property type="protein sequence ID" value="UGS35472.1"/>
    <property type="molecule type" value="Genomic_DNA"/>
</dbReference>
<evidence type="ECO:0000259" key="1">
    <source>
        <dbReference type="Pfam" id="PF09423"/>
    </source>
</evidence>
<dbReference type="PANTHER" id="PTHR37031">
    <property type="entry name" value="METALLOPHOSPHATASE BINDING DOMAIN PROTEIN"/>
    <property type="match status" value="1"/>
</dbReference>
<proteinExistence type="predicted"/>
<evidence type="ECO:0000313" key="3">
    <source>
        <dbReference type="EMBL" id="UGS35472.1"/>
    </source>
</evidence>
<dbReference type="AlphaFoldDB" id="A0A9E7C0F1"/>
<protein>
    <recommendedName>
        <fullName evidence="5">PhoD-like phosphatase metallophosphatase domain-containing protein</fullName>
    </recommendedName>
</protein>
<evidence type="ECO:0000259" key="2">
    <source>
        <dbReference type="Pfam" id="PF25077"/>
    </source>
</evidence>
<dbReference type="InterPro" id="IPR018946">
    <property type="entry name" value="PhoD-like_MPP"/>
</dbReference>
<feature type="domain" description="PhoD-like phosphatase metallophosphatase" evidence="1">
    <location>
        <begin position="152"/>
        <end position="450"/>
    </location>
</feature>
<dbReference type="Proteomes" id="UP001162834">
    <property type="component" value="Chromosome"/>
</dbReference>
<accession>A0A9E7C0F1</accession>
<organism evidence="3 4">
    <name type="scientific">Capillimicrobium parvum</name>
    <dbReference type="NCBI Taxonomy" id="2884022"/>
    <lineage>
        <taxon>Bacteria</taxon>
        <taxon>Bacillati</taxon>
        <taxon>Actinomycetota</taxon>
        <taxon>Thermoleophilia</taxon>
        <taxon>Solirubrobacterales</taxon>
        <taxon>Capillimicrobiaceae</taxon>
        <taxon>Capillimicrobium</taxon>
    </lineage>
</organism>
<evidence type="ECO:0000313" key="4">
    <source>
        <dbReference type="Proteomes" id="UP001162834"/>
    </source>
</evidence>
<evidence type="ECO:0008006" key="5">
    <source>
        <dbReference type="Google" id="ProtNLM"/>
    </source>
</evidence>
<dbReference type="InterPro" id="IPR029052">
    <property type="entry name" value="Metallo-depent_PP-like"/>
</dbReference>
<dbReference type="PANTHER" id="PTHR37031:SF2">
    <property type="entry name" value="PHOD-LIKE PHOSPHATASE METALLOPHOSPHATASE DOMAIN-CONTAINING PROTEIN"/>
    <property type="match status" value="1"/>
</dbReference>
<sequence>MGSWEATDRLAELTLGPMLRHVGPTEATVWVETDTACEVEVLGHEARTFTVEGHHFAIVCLTGLEPGTTTPYEVALDGERRWPAGESRFPPSVIRTPAEDDPLELAFGSCRVCVPHVEPFSLRKDDDASGREVDALRALALRMVDLPPAEWPHALVLLGDQVYADEVSPQARALIRRRRDSDQPPGEEVADFEEYTYLYRESWGEPTMRWLLSTVPSAMVWDDHDVHDDWNTSRPWVETMRAKPWWGPRIEGAVMSYWCYQHLGNLAPEDLGADEVYDAVCAADDGGTILREFARRADRESDGARWSFRRDFGRVRLVMIDSRAGRVLDPGRRSMVDEDEWRWIEETATGGCDHLVLGTSLPWLLASGMHELEAWNEAVCDGAWGRRAARVGEKIRQALDLEHWAAFQSSFRRMCRLADDVAWGRRGAAPATIVALSGDVHHAYLSELHVGDGATSRVYQAVCSPFRNPLDERERRMIRFGWSRPAQWLGRALSRSAGVEAAPFAWSPVHDAPWFDNQVATLRFEGRQAHFRLERTRPGQAGLECVFEHALA</sequence>